<dbReference type="SUPFAM" id="SSF46785">
    <property type="entry name" value="Winged helix' DNA-binding domain"/>
    <property type="match status" value="1"/>
</dbReference>
<dbReference type="EMBL" id="BJYU01000078">
    <property type="protein sequence ID" value="GEO16855.1"/>
    <property type="molecule type" value="Genomic_DNA"/>
</dbReference>
<gene>
    <name evidence="2" type="ORF">MAE02_45510</name>
</gene>
<keyword evidence="3" id="KW-1185">Reference proteome</keyword>
<evidence type="ECO:0000313" key="3">
    <source>
        <dbReference type="Proteomes" id="UP000321085"/>
    </source>
</evidence>
<sequence length="164" mass="18537">MGVVSALVTREAFGRYIVQMSGTATRVPYERLNQVRNGSPQLHQLLLRYGEVLLAQTFQTVACNAVHAVEARCCRWILSMHDRADNDTLPLTHEFLAEMLGVQRSTVSVVTRTFQTIGLIRQSRGGITVIDRDGLEGMACECYGRIRRIYKRLLPSTYPQRPAR</sequence>
<dbReference type="PROSITE" id="PS51063">
    <property type="entry name" value="HTH_CRP_2"/>
    <property type="match status" value="1"/>
</dbReference>
<name>A0A512BY27_9HYPH</name>
<dbReference type="RefSeq" id="WP_245439797.1">
    <property type="nucleotide sequence ID" value="NZ_BJYU01000078.1"/>
</dbReference>
<dbReference type="Gene3D" id="1.10.10.10">
    <property type="entry name" value="Winged helix-like DNA-binding domain superfamily/Winged helix DNA-binding domain"/>
    <property type="match status" value="1"/>
</dbReference>
<dbReference type="InterPro" id="IPR036388">
    <property type="entry name" value="WH-like_DNA-bd_sf"/>
</dbReference>
<comment type="caution">
    <text evidence="2">The sequence shown here is derived from an EMBL/GenBank/DDBJ whole genome shotgun (WGS) entry which is preliminary data.</text>
</comment>
<proteinExistence type="predicted"/>
<dbReference type="Proteomes" id="UP000321085">
    <property type="component" value="Unassembled WGS sequence"/>
</dbReference>
<dbReference type="Pfam" id="PF13545">
    <property type="entry name" value="HTH_Crp_2"/>
    <property type="match status" value="1"/>
</dbReference>
<dbReference type="InterPro" id="IPR012318">
    <property type="entry name" value="HTH_CRP"/>
</dbReference>
<accession>A0A512BY27</accession>
<dbReference type="GO" id="GO:0006355">
    <property type="term" value="P:regulation of DNA-templated transcription"/>
    <property type="evidence" value="ECO:0007669"/>
    <property type="project" value="InterPro"/>
</dbReference>
<evidence type="ECO:0000313" key="2">
    <source>
        <dbReference type="EMBL" id="GEO16855.1"/>
    </source>
</evidence>
<protein>
    <recommendedName>
        <fullName evidence="1">HTH crp-type domain-containing protein</fullName>
    </recommendedName>
</protein>
<feature type="domain" description="HTH crp-type" evidence="1">
    <location>
        <begin position="67"/>
        <end position="133"/>
    </location>
</feature>
<evidence type="ECO:0000259" key="1">
    <source>
        <dbReference type="PROSITE" id="PS51063"/>
    </source>
</evidence>
<reference evidence="2 3" key="1">
    <citation type="submission" date="2019-07" db="EMBL/GenBank/DDBJ databases">
        <title>Whole genome shotgun sequence of Microvirga aerophila NBRC 106136.</title>
        <authorList>
            <person name="Hosoyama A."/>
            <person name="Uohara A."/>
            <person name="Ohji S."/>
            <person name="Ichikawa N."/>
        </authorList>
    </citation>
    <scope>NUCLEOTIDE SEQUENCE [LARGE SCALE GENOMIC DNA]</scope>
    <source>
        <strain evidence="2 3">NBRC 106136</strain>
    </source>
</reference>
<dbReference type="AlphaFoldDB" id="A0A512BY27"/>
<dbReference type="GO" id="GO:0003677">
    <property type="term" value="F:DNA binding"/>
    <property type="evidence" value="ECO:0007669"/>
    <property type="project" value="InterPro"/>
</dbReference>
<dbReference type="SMART" id="SM00419">
    <property type="entry name" value="HTH_CRP"/>
    <property type="match status" value="1"/>
</dbReference>
<dbReference type="InterPro" id="IPR036390">
    <property type="entry name" value="WH_DNA-bd_sf"/>
</dbReference>
<organism evidence="2 3">
    <name type="scientific">Microvirga aerophila</name>
    <dbReference type="NCBI Taxonomy" id="670291"/>
    <lineage>
        <taxon>Bacteria</taxon>
        <taxon>Pseudomonadati</taxon>
        <taxon>Pseudomonadota</taxon>
        <taxon>Alphaproteobacteria</taxon>
        <taxon>Hyphomicrobiales</taxon>
        <taxon>Methylobacteriaceae</taxon>
        <taxon>Microvirga</taxon>
    </lineage>
</organism>